<feature type="domain" description="PPPDE" evidence="4">
    <location>
        <begin position="110"/>
        <end position="237"/>
    </location>
</feature>
<dbReference type="AlphaFoldDB" id="A0A1Q9D374"/>
<dbReference type="Proteomes" id="UP000186817">
    <property type="component" value="Unassembled WGS sequence"/>
</dbReference>
<dbReference type="OrthoDB" id="21221at2759"/>
<organism evidence="5 6">
    <name type="scientific">Symbiodinium microadriaticum</name>
    <name type="common">Dinoflagellate</name>
    <name type="synonym">Zooxanthella microadriatica</name>
    <dbReference type="NCBI Taxonomy" id="2951"/>
    <lineage>
        <taxon>Eukaryota</taxon>
        <taxon>Sar</taxon>
        <taxon>Alveolata</taxon>
        <taxon>Dinophyceae</taxon>
        <taxon>Suessiales</taxon>
        <taxon>Symbiodiniaceae</taxon>
        <taxon>Symbiodinium</taxon>
    </lineage>
</organism>
<dbReference type="PROSITE" id="PS51858">
    <property type="entry name" value="PPPDE"/>
    <property type="match status" value="1"/>
</dbReference>
<dbReference type="SMART" id="SM01179">
    <property type="entry name" value="DUF862"/>
    <property type="match status" value="1"/>
</dbReference>
<evidence type="ECO:0000313" key="5">
    <source>
        <dbReference type="EMBL" id="OLP89629.1"/>
    </source>
</evidence>
<evidence type="ECO:0000259" key="4">
    <source>
        <dbReference type="PROSITE" id="PS51858"/>
    </source>
</evidence>
<dbReference type="Gene3D" id="3.40.50.12780">
    <property type="entry name" value="N-terminal domain of ligase-like"/>
    <property type="match status" value="1"/>
</dbReference>
<evidence type="ECO:0000256" key="3">
    <source>
        <dbReference type="ARBA" id="ARBA00022801"/>
    </source>
</evidence>
<protein>
    <submittedName>
        <fullName evidence="5">Desumoylating isopeptidase 1</fullName>
    </submittedName>
</protein>
<dbReference type="GO" id="GO:0006508">
    <property type="term" value="P:proteolysis"/>
    <property type="evidence" value="ECO:0007669"/>
    <property type="project" value="UniProtKB-KW"/>
</dbReference>
<proteinExistence type="inferred from homology"/>
<reference evidence="5 6" key="1">
    <citation type="submission" date="2016-02" db="EMBL/GenBank/DDBJ databases">
        <title>Genome analysis of coral dinoflagellate symbionts highlights evolutionary adaptations to a symbiotic lifestyle.</title>
        <authorList>
            <person name="Aranda M."/>
            <person name="Li Y."/>
            <person name="Liew Y.J."/>
            <person name="Baumgarten S."/>
            <person name="Simakov O."/>
            <person name="Wilson M."/>
            <person name="Piel J."/>
            <person name="Ashoor H."/>
            <person name="Bougouffa S."/>
            <person name="Bajic V.B."/>
            <person name="Ryu T."/>
            <person name="Ravasi T."/>
            <person name="Bayer T."/>
            <person name="Micklem G."/>
            <person name="Kim H."/>
            <person name="Bhak J."/>
            <person name="Lajeunesse T.C."/>
            <person name="Voolstra C.R."/>
        </authorList>
    </citation>
    <scope>NUCLEOTIDE SEQUENCE [LARGE SCALE GENOMIC DNA]</scope>
    <source>
        <strain evidence="5 6">CCMP2467</strain>
    </source>
</reference>
<dbReference type="Gene3D" id="3.90.1720.30">
    <property type="entry name" value="PPPDE domains"/>
    <property type="match status" value="1"/>
</dbReference>
<evidence type="ECO:0000256" key="2">
    <source>
        <dbReference type="ARBA" id="ARBA00022670"/>
    </source>
</evidence>
<accession>A0A1Q9D374</accession>
<name>A0A1Q9D374_SYMMI</name>
<dbReference type="SUPFAM" id="SSF56801">
    <property type="entry name" value="Acetyl-CoA synthetase-like"/>
    <property type="match status" value="1"/>
</dbReference>
<keyword evidence="6" id="KW-1185">Reference proteome</keyword>
<evidence type="ECO:0000313" key="6">
    <source>
        <dbReference type="Proteomes" id="UP000186817"/>
    </source>
</evidence>
<dbReference type="InterPro" id="IPR042099">
    <property type="entry name" value="ANL_N_sf"/>
</dbReference>
<dbReference type="InterPro" id="IPR008580">
    <property type="entry name" value="PPPDE_dom"/>
</dbReference>
<comment type="similarity">
    <text evidence="1">Belongs to the DeSI family.</text>
</comment>
<sequence>MWQAFWREEAVPALPSDCVKELLEQDFSEELLAFKTVLIKELNFKEAAVRKQCGALEIQEQYAGRWEELRSTAVEAPPSAQAAPLLRLGTEGYFSQELEDIGELEERYPYDVYLYMYDITDGWACRYSPLLLGQRLRALYHTGIVVRWLDGDLEYWFGGRIQTESAGRTPYGEPLDKRFMGTTLRLSSSTFVPDSYDIAFHNCNSFSAAMLEFLCDMQLGIGQAHQIDCANSVPSLMKCATTRQLPPDVVEQPGVAWVLNTYTGYLGMVELQGRLADGTQPDRGRGCLALSVKSCMWTGSKAFEDTVLPSESEQALILCGAGFFTLCLKIWYRFKCWTHMNLLPRRSPAEASVTLKAIGACAYVKNEVAILRLPCQGKTCLLCSMCADMIDMGLDFMDAHVAFMTGSSIELPRSSEACTSLGEKATACYARSPGLLMVAFVNRGSHQDLYDESLLNAFREQAFAFACDFPVQGGCWLGIASTDSGATLTEKKPTRYCGPTTDLVSRNAFALEPEKDIEFAGRTARSEREAFQLTETWAARELQRASAAVIEMHMFLRIGRLLRLLRKDGKDDGVRCSAGRKRKGRGFEDIRDPFVGQAEEGRLSDTDIDLEPLLLSRICDRGAALQPDNLIITRTPSGYVTQTYVEHGRRATWLNAHGVVRVVFFGEAKQLGSALTKWGVNCEDRVATLMWNTGRALIGDAQMMKSGQQSVRLNPADLEYIISHAQDRVIIVDAVLCTVLKQAESESRLAGEFTQRASTQIDAAGQ</sequence>
<gene>
    <name evidence="5" type="primary">desi1</name>
    <name evidence="5" type="ORF">AK812_SmicGene28889</name>
</gene>
<evidence type="ECO:0000256" key="1">
    <source>
        <dbReference type="ARBA" id="ARBA00008140"/>
    </source>
</evidence>
<comment type="caution">
    <text evidence="5">The sequence shown here is derived from an EMBL/GenBank/DDBJ whole genome shotgun (WGS) entry which is preliminary data.</text>
</comment>
<keyword evidence="2" id="KW-0645">Protease</keyword>
<keyword evidence="3" id="KW-0378">Hydrolase</keyword>
<dbReference type="Pfam" id="PF05903">
    <property type="entry name" value="Peptidase_C97"/>
    <property type="match status" value="1"/>
</dbReference>
<dbReference type="GO" id="GO:0008233">
    <property type="term" value="F:peptidase activity"/>
    <property type="evidence" value="ECO:0007669"/>
    <property type="project" value="UniProtKB-KW"/>
</dbReference>
<dbReference type="InterPro" id="IPR042266">
    <property type="entry name" value="PPPDE_sf"/>
</dbReference>
<dbReference type="EMBL" id="LSRX01000751">
    <property type="protein sequence ID" value="OLP89629.1"/>
    <property type="molecule type" value="Genomic_DNA"/>
</dbReference>